<proteinExistence type="predicted"/>
<protein>
    <submittedName>
        <fullName evidence="2">FkbM family methyltransferase</fullName>
    </submittedName>
</protein>
<dbReference type="PANTHER" id="PTHR36973:SF4">
    <property type="entry name" value="NODULATION PROTEIN"/>
    <property type="match status" value="1"/>
</dbReference>
<dbReference type="NCBIfam" id="TIGR01444">
    <property type="entry name" value="fkbM_fam"/>
    <property type="match status" value="1"/>
</dbReference>
<dbReference type="EMBL" id="JAXCLX010000003">
    <property type="protein sequence ID" value="MDY0873648.1"/>
    <property type="molecule type" value="Genomic_DNA"/>
</dbReference>
<dbReference type="PANTHER" id="PTHR36973">
    <property type="entry name" value="SLL1456 PROTEIN-RELATED"/>
    <property type="match status" value="1"/>
</dbReference>
<dbReference type="SUPFAM" id="SSF53335">
    <property type="entry name" value="S-adenosyl-L-methionine-dependent methyltransferases"/>
    <property type="match status" value="1"/>
</dbReference>
<dbReference type="GO" id="GO:0008168">
    <property type="term" value="F:methyltransferase activity"/>
    <property type="evidence" value="ECO:0007669"/>
    <property type="project" value="UniProtKB-KW"/>
</dbReference>
<accession>A0ABU5E400</accession>
<dbReference type="InterPro" id="IPR006342">
    <property type="entry name" value="FkbM_mtfrase"/>
</dbReference>
<dbReference type="Pfam" id="PF05050">
    <property type="entry name" value="Methyltransf_21"/>
    <property type="match status" value="1"/>
</dbReference>
<dbReference type="InterPro" id="IPR053188">
    <property type="entry name" value="FkbM_Methyltransferase"/>
</dbReference>
<keyword evidence="3" id="KW-1185">Reference proteome</keyword>
<keyword evidence="2" id="KW-0808">Transferase</keyword>
<comment type="caution">
    <text evidence="2">The sequence shown here is derived from an EMBL/GenBank/DDBJ whole genome shotgun (WGS) entry which is preliminary data.</text>
</comment>
<dbReference type="GO" id="GO:0032259">
    <property type="term" value="P:methylation"/>
    <property type="evidence" value="ECO:0007669"/>
    <property type="project" value="UniProtKB-KW"/>
</dbReference>
<sequence>MQRFLTLAGLLNGSRLQCIDVGARGGMQSHWLPFSSLIELDAFEPDPAACERQRKLAPTNEHWHPYAIGHKDGPGTLYVVRKESSSSLYPPNKPVMDAFAPKGSGDLVREVPVNLLRLSTVIEAQKRPSPELIKLDVQGAELDVLRGLDQQHWQSVLGLQVEVEFVEEYLGQCLFWDVDLEIRNKGFVLFDLLPVRLHRVNEGREYYYLRKYLGMGRNRNDVSRRLIAGDALYLRSPESMISADRNIAAKYLLILLIYRCFDEALWFVEKFAAAGKIDNQELVGLIGLIRALAPKPDILQRSDWLGRQARKWRKRLKLGSARKQDFWLSRSWDF</sequence>
<reference evidence="2 3" key="1">
    <citation type="journal article" date="2013" name="Antonie Van Leeuwenhoek">
        <title>Dongia rigui sp. nov., isolated from freshwater of a large wetland in Korea.</title>
        <authorList>
            <person name="Baik K.S."/>
            <person name="Hwang Y.M."/>
            <person name="Choi J.S."/>
            <person name="Kwon J."/>
            <person name="Seong C.N."/>
        </authorList>
    </citation>
    <scope>NUCLEOTIDE SEQUENCE [LARGE SCALE GENOMIC DNA]</scope>
    <source>
        <strain evidence="2 3">04SU4-P</strain>
    </source>
</reference>
<dbReference type="InterPro" id="IPR029063">
    <property type="entry name" value="SAM-dependent_MTases_sf"/>
</dbReference>
<feature type="domain" description="Methyltransferase FkbM" evidence="1">
    <location>
        <begin position="41"/>
        <end position="188"/>
    </location>
</feature>
<evidence type="ECO:0000259" key="1">
    <source>
        <dbReference type="Pfam" id="PF05050"/>
    </source>
</evidence>
<evidence type="ECO:0000313" key="3">
    <source>
        <dbReference type="Proteomes" id="UP001271769"/>
    </source>
</evidence>
<dbReference type="Proteomes" id="UP001271769">
    <property type="component" value="Unassembled WGS sequence"/>
</dbReference>
<name>A0ABU5E400_9PROT</name>
<keyword evidence="2" id="KW-0489">Methyltransferase</keyword>
<dbReference type="RefSeq" id="WP_320502122.1">
    <property type="nucleotide sequence ID" value="NZ_JAXCLX010000003.1"/>
</dbReference>
<organism evidence="2 3">
    <name type="scientific">Dongia rigui</name>
    <dbReference type="NCBI Taxonomy" id="940149"/>
    <lineage>
        <taxon>Bacteria</taxon>
        <taxon>Pseudomonadati</taxon>
        <taxon>Pseudomonadota</taxon>
        <taxon>Alphaproteobacteria</taxon>
        <taxon>Rhodospirillales</taxon>
        <taxon>Dongiaceae</taxon>
        <taxon>Dongia</taxon>
    </lineage>
</organism>
<dbReference type="Gene3D" id="3.40.50.150">
    <property type="entry name" value="Vaccinia Virus protein VP39"/>
    <property type="match status" value="1"/>
</dbReference>
<gene>
    <name evidence="2" type="ORF">SMD31_17035</name>
</gene>
<evidence type="ECO:0000313" key="2">
    <source>
        <dbReference type="EMBL" id="MDY0873648.1"/>
    </source>
</evidence>